<sequence length="501" mass="54883">MALRDKACYNLSLVPSAQPDVLYLVENYNHSQPVEEQQIRYGRVREPSKGGEVYSAALYDAFSQAKLASTGLISDRLRSRRLELYGPDESIPFEFTGKLGFEWTFQFEGNKYMWKRDGGIASRDMACYMDRRPDPNVDVALGRVSGRERERKPAHMSILHYNIERFLGNEIKDLRGLETLLVLTFTALVDGSDLAASRKSSASSSAPKPVQNNNRNNHQNKPLPPGPSAEPPKPPPEIYNEDANEVIVGVNTDLNLHIDRAISLLEDPNMLFIIIRTKDARAAQRALQVVLGVNRFRHRGEKQDLHQYVIEEEAPEAKGPRRIKLDDSPVDGPWKPPPNLAIYLSTIELPDLKPGGAARANSRKQSKPVAQGQPRPASMMGSVSTLNTPAVPPRHPSSPSPRPVSPGPSLRPVSPNLYPTGHVGMLNPPAGGSNTPASNSGPGYAPPVPPSSNFLPSPSPSNFQPNPPQSGLQPQAQWGAPGFSGGYSENPILNSLFRPKH</sequence>
<evidence type="ECO:0000313" key="3">
    <source>
        <dbReference type="Proteomes" id="UP001222932"/>
    </source>
</evidence>
<dbReference type="EMBL" id="BTCM01000005">
    <property type="protein sequence ID" value="GMK58365.1"/>
    <property type="molecule type" value="Genomic_DNA"/>
</dbReference>
<comment type="caution">
    <text evidence="2">The sequence shown here is derived from an EMBL/GenBank/DDBJ whole genome shotgun (WGS) entry which is preliminary data.</text>
</comment>
<organism evidence="2 3">
    <name type="scientific">Cutaneotrichosporon spelunceum</name>
    <dbReference type="NCBI Taxonomy" id="1672016"/>
    <lineage>
        <taxon>Eukaryota</taxon>
        <taxon>Fungi</taxon>
        <taxon>Dikarya</taxon>
        <taxon>Basidiomycota</taxon>
        <taxon>Agaricomycotina</taxon>
        <taxon>Tremellomycetes</taxon>
        <taxon>Trichosporonales</taxon>
        <taxon>Trichosporonaceae</taxon>
        <taxon>Cutaneotrichosporon</taxon>
    </lineage>
</organism>
<feature type="compositionally biased region" description="Basic and acidic residues" evidence="1">
    <location>
        <begin position="315"/>
        <end position="327"/>
    </location>
</feature>
<feature type="compositionally biased region" description="Pro residues" evidence="1">
    <location>
        <begin position="222"/>
        <end position="237"/>
    </location>
</feature>
<feature type="compositionally biased region" description="Low complexity" evidence="1">
    <location>
        <begin position="197"/>
        <end position="220"/>
    </location>
</feature>
<gene>
    <name evidence="2" type="ORF">CspeluHIS016_0503970</name>
</gene>
<name>A0AAD3TWV3_9TREE</name>
<feature type="compositionally biased region" description="Low complexity" evidence="1">
    <location>
        <begin position="451"/>
        <end position="464"/>
    </location>
</feature>
<feature type="region of interest" description="Disordered" evidence="1">
    <location>
        <begin position="311"/>
        <end position="337"/>
    </location>
</feature>
<feature type="compositionally biased region" description="Pro residues" evidence="1">
    <location>
        <begin position="390"/>
        <end position="406"/>
    </location>
</feature>
<protein>
    <submittedName>
        <fullName evidence="2">Uncharacterized protein</fullName>
    </submittedName>
</protein>
<keyword evidence="3" id="KW-1185">Reference proteome</keyword>
<reference evidence="2" key="1">
    <citation type="journal article" date="2023" name="BMC Genomics">
        <title>Chromosome-level genome assemblies of Cutaneotrichosporon spp. (Trichosporonales, Basidiomycota) reveal imbalanced evolution between nucleotide sequences and chromosome synteny.</title>
        <authorList>
            <person name="Kobayashi Y."/>
            <person name="Kayamori A."/>
            <person name="Aoki K."/>
            <person name="Shiwa Y."/>
            <person name="Matsutani M."/>
            <person name="Fujita N."/>
            <person name="Sugita T."/>
            <person name="Iwasaki W."/>
            <person name="Tanaka N."/>
            <person name="Takashima M."/>
        </authorList>
    </citation>
    <scope>NUCLEOTIDE SEQUENCE</scope>
    <source>
        <strain evidence="2">HIS016</strain>
    </source>
</reference>
<evidence type="ECO:0000313" key="2">
    <source>
        <dbReference type="EMBL" id="GMK58365.1"/>
    </source>
</evidence>
<accession>A0AAD3TWV3</accession>
<evidence type="ECO:0000256" key="1">
    <source>
        <dbReference type="SAM" id="MobiDB-lite"/>
    </source>
</evidence>
<feature type="region of interest" description="Disordered" evidence="1">
    <location>
        <begin position="354"/>
        <end position="501"/>
    </location>
</feature>
<reference evidence="2" key="2">
    <citation type="submission" date="2023-06" db="EMBL/GenBank/DDBJ databases">
        <authorList>
            <person name="Kobayashi Y."/>
            <person name="Kayamori A."/>
            <person name="Aoki K."/>
            <person name="Shiwa Y."/>
            <person name="Fujita N."/>
            <person name="Sugita T."/>
            <person name="Iwasaki W."/>
            <person name="Tanaka N."/>
            <person name="Takashima M."/>
        </authorList>
    </citation>
    <scope>NUCLEOTIDE SEQUENCE</scope>
    <source>
        <strain evidence="2">HIS016</strain>
    </source>
</reference>
<dbReference type="Proteomes" id="UP001222932">
    <property type="component" value="Unassembled WGS sequence"/>
</dbReference>
<proteinExistence type="predicted"/>
<dbReference type="AlphaFoldDB" id="A0AAD3TWV3"/>
<feature type="compositionally biased region" description="Polar residues" evidence="1">
    <location>
        <begin position="432"/>
        <end position="441"/>
    </location>
</feature>
<feature type="region of interest" description="Disordered" evidence="1">
    <location>
        <begin position="197"/>
        <end position="240"/>
    </location>
</feature>